<accession>A0AA39M323</accession>
<proteinExistence type="predicted"/>
<dbReference type="AlphaFoldDB" id="A0AA39M323"/>
<keyword evidence="3" id="KW-1185">Reference proteome</keyword>
<protein>
    <recommendedName>
        <fullName evidence="4">Transmembrane protein</fullName>
    </recommendedName>
</protein>
<dbReference type="EMBL" id="JAUCMV010000002">
    <property type="protein sequence ID" value="KAK0419851.1"/>
    <property type="molecule type" value="Genomic_DNA"/>
</dbReference>
<evidence type="ECO:0000313" key="2">
    <source>
        <dbReference type="EMBL" id="KAK0419851.1"/>
    </source>
</evidence>
<gene>
    <name evidence="2" type="ORF">QR680_014366</name>
</gene>
<dbReference type="PANTHER" id="PTHR12892">
    <property type="entry name" value="FGF RECEPTOR ACTIVATING PROTEIN 1"/>
    <property type="match status" value="1"/>
</dbReference>
<keyword evidence="1" id="KW-1133">Transmembrane helix</keyword>
<sequence length="338" mass="38670">MPSTTVCTSEEVTVSTAVPGIKKPKNKQERDQLRAGFEEDDNSDIGYLNFELIWPCLLATVISYIFIGITVYSIDNWTVASEYTYPYGFYVKWFGKVYEECNNTRVFEPDMRPSILRQVEMQVLTNVCFRIAMLLPFAIRLFQALVVKSLLADRVESTVFATLNNLVLPCVAVELLASALFSIVTIRFDFPEFHRFCLNVFGIAAVSHMALLCVVSVWAKCFSDDLLSKLSLLVKLVSFVVFCITAPNFLRFHQSFITSWGCHGYVPEMEAFNEYFMFIAYLLFHSSKLIDIRSIRFVCFPRTCSGECERVDPANFAKGGKFEHCRSYELRQRQVLGL</sequence>
<name>A0AA39M323_9BILA</name>
<feature type="transmembrane region" description="Helical" evidence="1">
    <location>
        <begin position="127"/>
        <end position="146"/>
    </location>
</feature>
<dbReference type="Proteomes" id="UP001175271">
    <property type="component" value="Unassembled WGS sequence"/>
</dbReference>
<keyword evidence="1" id="KW-0472">Membrane</keyword>
<dbReference type="GO" id="GO:0006506">
    <property type="term" value="P:GPI anchor biosynthetic process"/>
    <property type="evidence" value="ECO:0007669"/>
    <property type="project" value="TreeGrafter"/>
</dbReference>
<dbReference type="PANTHER" id="PTHR12892:SF8">
    <property type="entry name" value="PROTEIN CBG16685"/>
    <property type="match status" value="1"/>
</dbReference>
<evidence type="ECO:0008006" key="4">
    <source>
        <dbReference type="Google" id="ProtNLM"/>
    </source>
</evidence>
<keyword evidence="1" id="KW-0812">Transmembrane</keyword>
<organism evidence="2 3">
    <name type="scientific">Steinernema hermaphroditum</name>
    <dbReference type="NCBI Taxonomy" id="289476"/>
    <lineage>
        <taxon>Eukaryota</taxon>
        <taxon>Metazoa</taxon>
        <taxon>Ecdysozoa</taxon>
        <taxon>Nematoda</taxon>
        <taxon>Chromadorea</taxon>
        <taxon>Rhabditida</taxon>
        <taxon>Tylenchina</taxon>
        <taxon>Panagrolaimomorpha</taxon>
        <taxon>Strongyloidoidea</taxon>
        <taxon>Steinernematidae</taxon>
        <taxon>Steinernema</taxon>
    </lineage>
</organism>
<evidence type="ECO:0000313" key="3">
    <source>
        <dbReference type="Proteomes" id="UP001175271"/>
    </source>
</evidence>
<dbReference type="GO" id="GO:0000139">
    <property type="term" value="C:Golgi membrane"/>
    <property type="evidence" value="ECO:0007669"/>
    <property type="project" value="InterPro"/>
</dbReference>
<reference evidence="2" key="1">
    <citation type="submission" date="2023-06" db="EMBL/GenBank/DDBJ databases">
        <title>Genomic analysis of the entomopathogenic nematode Steinernema hermaphroditum.</title>
        <authorList>
            <person name="Schwarz E.M."/>
            <person name="Heppert J.K."/>
            <person name="Baniya A."/>
            <person name="Schwartz H.T."/>
            <person name="Tan C.-H."/>
            <person name="Antoshechkin I."/>
            <person name="Sternberg P.W."/>
            <person name="Goodrich-Blair H."/>
            <person name="Dillman A.R."/>
        </authorList>
    </citation>
    <scope>NUCLEOTIDE SEQUENCE</scope>
    <source>
        <strain evidence="2">PS9179</strain>
        <tissue evidence="2">Whole animal</tissue>
    </source>
</reference>
<feature type="transmembrane region" description="Helical" evidence="1">
    <location>
        <begin position="196"/>
        <end position="218"/>
    </location>
</feature>
<feature type="transmembrane region" description="Helical" evidence="1">
    <location>
        <begin position="230"/>
        <end position="250"/>
    </location>
</feature>
<feature type="transmembrane region" description="Helical" evidence="1">
    <location>
        <begin position="166"/>
        <end position="184"/>
    </location>
</feature>
<dbReference type="GO" id="GO:0005789">
    <property type="term" value="C:endoplasmic reticulum membrane"/>
    <property type="evidence" value="ECO:0007669"/>
    <property type="project" value="TreeGrafter"/>
</dbReference>
<evidence type="ECO:0000256" key="1">
    <source>
        <dbReference type="SAM" id="Phobius"/>
    </source>
</evidence>
<feature type="transmembrane region" description="Helical" evidence="1">
    <location>
        <begin position="52"/>
        <end position="74"/>
    </location>
</feature>
<comment type="caution">
    <text evidence="2">The sequence shown here is derived from an EMBL/GenBank/DDBJ whole genome shotgun (WGS) entry which is preliminary data.</text>
</comment>
<dbReference type="InterPro" id="IPR039545">
    <property type="entry name" value="PGAP2"/>
</dbReference>